<reference evidence="14 15" key="1">
    <citation type="submission" date="2018-02" db="EMBL/GenBank/DDBJ databases">
        <title>Genomic Encyclopedia of Archaeal and Bacterial Type Strains, Phase II (KMG-II): from individual species to whole genera.</title>
        <authorList>
            <person name="Goeker M."/>
        </authorList>
    </citation>
    <scope>NUCLEOTIDE SEQUENCE [LARGE SCALE GENOMIC DNA]</scope>
    <source>
        <strain evidence="14 15">DSM 18921</strain>
    </source>
</reference>
<feature type="compositionally biased region" description="Basic and acidic residues" evidence="10">
    <location>
        <begin position="313"/>
        <end position="323"/>
    </location>
</feature>
<keyword evidence="5 11" id="KW-0812">Transmembrane</keyword>
<comment type="caution">
    <text evidence="14">The sequence shown here is derived from an EMBL/GenBank/DDBJ whole genome shotgun (WGS) entry which is preliminary data.</text>
</comment>
<comment type="subcellular location">
    <subcellularLocation>
        <location evidence="1 9">Bacterial flagellum basal body</location>
    </subcellularLocation>
    <subcellularLocation>
        <location evidence="2">Cell membrane</location>
        <topology evidence="2">Multi-pass membrane protein</topology>
    </subcellularLocation>
</comment>
<accession>A0A2S8S8K7</accession>
<dbReference type="EMBL" id="PVEP01000003">
    <property type="protein sequence ID" value="PQV57099.1"/>
    <property type="molecule type" value="Genomic_DNA"/>
</dbReference>
<evidence type="ECO:0000256" key="7">
    <source>
        <dbReference type="ARBA" id="ARBA00023136"/>
    </source>
</evidence>
<evidence type="ECO:0000256" key="6">
    <source>
        <dbReference type="ARBA" id="ARBA00022989"/>
    </source>
</evidence>
<dbReference type="GO" id="GO:0009431">
    <property type="term" value="C:bacterial-type flagellum basal body, MS ring"/>
    <property type="evidence" value="ECO:0007669"/>
    <property type="project" value="InterPro"/>
</dbReference>
<evidence type="ECO:0000256" key="1">
    <source>
        <dbReference type="ARBA" id="ARBA00004117"/>
    </source>
</evidence>
<dbReference type="OrthoDB" id="9807026at2"/>
<comment type="similarity">
    <text evidence="3 9">Belongs to the FliF family.</text>
</comment>
<feature type="domain" description="Flagellar M-ring N-terminal" evidence="12">
    <location>
        <begin position="38"/>
        <end position="208"/>
    </location>
</feature>
<keyword evidence="8 9" id="KW-0975">Bacterial flagellum</keyword>
<evidence type="ECO:0000256" key="4">
    <source>
        <dbReference type="ARBA" id="ARBA00022475"/>
    </source>
</evidence>
<evidence type="ECO:0000256" key="3">
    <source>
        <dbReference type="ARBA" id="ARBA00007971"/>
    </source>
</evidence>
<dbReference type="InterPro" id="IPR006182">
    <property type="entry name" value="FliF_N_dom"/>
</dbReference>
<dbReference type="PANTHER" id="PTHR30046:SF0">
    <property type="entry name" value="FLAGELLAR M-RING PROTEIN"/>
    <property type="match status" value="1"/>
</dbReference>
<dbReference type="NCBIfam" id="TIGR00206">
    <property type="entry name" value="fliF"/>
    <property type="match status" value="1"/>
</dbReference>
<sequence length="525" mass="55036">MEQLVSVWKALEPRRQVIVVLATLAMFAAVLGLARVASNPSYALLYSGLDSKQSGEVLAALDQTGAAYDVRGSAIYVDAARRDELRMTLAAEGLPSTSGAGYELLDSLSGFGTTSQMFDAAYLRAREGELARTITALPVVRAARVHLADGRKQGLRGTAPASASVVVTTTGAMSTRQVRALRYLVASAVPGLAAEGVSVIDSEGGLIEDAAASTVAGDDERADTLRRNVERLLEARVGYGNAVVEVAVETVNEHEAITERKLDPDSRVAISTDTLENSNSSTDSGNGAVTVASNLPTGNAAAGNGSAQSQSNDTRERTNFEVSETTREVIRAPGAIRRLTVAVLIDGVADPQDPAVKTPRSEEEIAALHDLVAAAVGFDSARGDVITVKSMGFEPAPDALPAPAGSLLERMPFDLMSLIQLAVFAVVSLVLGLFVLRPILTARPQGRPALIAAGAPGDAPEALTGTIDDDGPDPAALPMVPATRQAPDDAADPVARLRQLISDRQDETVEILRGWMEEPEEEKTT</sequence>
<evidence type="ECO:0000313" key="15">
    <source>
        <dbReference type="Proteomes" id="UP000238338"/>
    </source>
</evidence>
<dbReference type="PRINTS" id="PR01009">
    <property type="entry name" value="FLGMRINGFLIF"/>
</dbReference>
<dbReference type="InterPro" id="IPR045851">
    <property type="entry name" value="AMP-bd_C_sf"/>
</dbReference>
<evidence type="ECO:0000256" key="11">
    <source>
        <dbReference type="SAM" id="Phobius"/>
    </source>
</evidence>
<dbReference type="Gene3D" id="3.30.300.30">
    <property type="match status" value="1"/>
</dbReference>
<keyword evidence="7 11" id="KW-0472">Membrane</keyword>
<dbReference type="InterPro" id="IPR043427">
    <property type="entry name" value="YscJ/FliF"/>
</dbReference>
<dbReference type="Proteomes" id="UP000238338">
    <property type="component" value="Unassembled WGS sequence"/>
</dbReference>
<keyword evidence="14" id="KW-0966">Cell projection</keyword>
<evidence type="ECO:0000259" key="12">
    <source>
        <dbReference type="Pfam" id="PF01514"/>
    </source>
</evidence>
<evidence type="ECO:0000256" key="9">
    <source>
        <dbReference type="PIRNR" id="PIRNR004862"/>
    </source>
</evidence>
<dbReference type="PANTHER" id="PTHR30046">
    <property type="entry name" value="FLAGELLAR M-RING PROTEIN"/>
    <property type="match status" value="1"/>
</dbReference>
<feature type="compositionally biased region" description="Polar residues" evidence="10">
    <location>
        <begin position="274"/>
        <end position="297"/>
    </location>
</feature>
<evidence type="ECO:0000259" key="13">
    <source>
        <dbReference type="Pfam" id="PF08345"/>
    </source>
</evidence>
<keyword evidence="6 11" id="KW-1133">Transmembrane helix</keyword>
<dbReference type="GO" id="GO:0005886">
    <property type="term" value="C:plasma membrane"/>
    <property type="evidence" value="ECO:0007669"/>
    <property type="project" value="UniProtKB-SubCell"/>
</dbReference>
<feature type="region of interest" description="Disordered" evidence="10">
    <location>
        <begin position="274"/>
        <end position="323"/>
    </location>
</feature>
<keyword evidence="14" id="KW-0969">Cilium</keyword>
<dbReference type="GO" id="GO:0003774">
    <property type="term" value="F:cytoskeletal motor activity"/>
    <property type="evidence" value="ECO:0007669"/>
    <property type="project" value="InterPro"/>
</dbReference>
<feature type="domain" description="Flagellar M-ring C-terminal" evidence="13">
    <location>
        <begin position="233"/>
        <end position="393"/>
    </location>
</feature>
<feature type="transmembrane region" description="Helical" evidence="11">
    <location>
        <begin position="415"/>
        <end position="436"/>
    </location>
</feature>
<evidence type="ECO:0000256" key="2">
    <source>
        <dbReference type="ARBA" id="ARBA00004651"/>
    </source>
</evidence>
<name>A0A2S8S8K7_9RHOB</name>
<dbReference type="AlphaFoldDB" id="A0A2S8S8K7"/>
<evidence type="ECO:0000256" key="10">
    <source>
        <dbReference type="SAM" id="MobiDB-lite"/>
    </source>
</evidence>
<dbReference type="GO" id="GO:0071973">
    <property type="term" value="P:bacterial-type flagellum-dependent cell motility"/>
    <property type="evidence" value="ECO:0007669"/>
    <property type="project" value="InterPro"/>
</dbReference>
<proteinExistence type="inferred from homology"/>
<organism evidence="14 15">
    <name type="scientific">Albidovulum denitrificans</name>
    <dbReference type="NCBI Taxonomy" id="404881"/>
    <lineage>
        <taxon>Bacteria</taxon>
        <taxon>Pseudomonadati</taxon>
        <taxon>Pseudomonadota</taxon>
        <taxon>Alphaproteobacteria</taxon>
        <taxon>Rhodobacterales</taxon>
        <taxon>Paracoccaceae</taxon>
        <taxon>Albidovulum</taxon>
    </lineage>
</organism>
<feature type="transmembrane region" description="Helical" evidence="11">
    <location>
        <begin position="17"/>
        <end position="37"/>
    </location>
</feature>
<dbReference type="Pfam" id="PF01514">
    <property type="entry name" value="YscJ_FliF"/>
    <property type="match status" value="1"/>
</dbReference>
<evidence type="ECO:0000256" key="5">
    <source>
        <dbReference type="ARBA" id="ARBA00022692"/>
    </source>
</evidence>
<keyword evidence="4" id="KW-1003">Cell membrane</keyword>
<dbReference type="PIRSF" id="PIRSF004862">
    <property type="entry name" value="FliF"/>
    <property type="match status" value="1"/>
</dbReference>
<evidence type="ECO:0000313" key="14">
    <source>
        <dbReference type="EMBL" id="PQV57099.1"/>
    </source>
</evidence>
<dbReference type="RefSeq" id="WP_105514521.1">
    <property type="nucleotide sequence ID" value="NZ_PVEP01000003.1"/>
</dbReference>
<dbReference type="InterPro" id="IPR013556">
    <property type="entry name" value="Flag_M-ring_C"/>
</dbReference>
<comment type="function">
    <text evidence="9">The M ring may be actively involved in energy transduction.</text>
</comment>
<dbReference type="Pfam" id="PF08345">
    <property type="entry name" value="YscJ_FliF_C"/>
    <property type="match status" value="1"/>
</dbReference>
<evidence type="ECO:0000256" key="8">
    <source>
        <dbReference type="ARBA" id="ARBA00023143"/>
    </source>
</evidence>
<protein>
    <recommendedName>
        <fullName evidence="9">Flagellar M-ring protein</fullName>
    </recommendedName>
</protein>
<dbReference type="InterPro" id="IPR000067">
    <property type="entry name" value="FlgMring_FliF"/>
</dbReference>
<gene>
    <name evidence="14" type="ORF">LX70_01958</name>
</gene>
<feature type="compositionally biased region" description="Low complexity" evidence="10">
    <location>
        <begin position="298"/>
        <end position="312"/>
    </location>
</feature>
<keyword evidence="14" id="KW-0282">Flagellum</keyword>
<keyword evidence="15" id="KW-1185">Reference proteome</keyword>